<proteinExistence type="predicted"/>
<evidence type="ECO:0000256" key="1">
    <source>
        <dbReference type="SAM" id="MobiDB-lite"/>
    </source>
</evidence>
<feature type="region of interest" description="Disordered" evidence="1">
    <location>
        <begin position="116"/>
        <end position="229"/>
    </location>
</feature>
<dbReference type="GO" id="GO:0003676">
    <property type="term" value="F:nucleic acid binding"/>
    <property type="evidence" value="ECO:0007669"/>
    <property type="project" value="InterPro"/>
</dbReference>
<dbReference type="Pfam" id="PF23330">
    <property type="entry name" value="zf-C2H2_14"/>
    <property type="match status" value="1"/>
</dbReference>
<dbReference type="InterPro" id="IPR013087">
    <property type="entry name" value="Znf_C2H2_type"/>
</dbReference>
<evidence type="ECO:0000313" key="4">
    <source>
        <dbReference type="Proteomes" id="UP000291343"/>
    </source>
</evidence>
<dbReference type="PROSITE" id="PS00028">
    <property type="entry name" value="ZINC_FINGER_C2H2_1"/>
    <property type="match status" value="2"/>
</dbReference>
<dbReference type="AlphaFoldDB" id="A0A482WGA4"/>
<dbReference type="InterPro" id="IPR026811">
    <property type="entry name" value="CIZ1"/>
</dbReference>
<feature type="compositionally biased region" description="Acidic residues" evidence="1">
    <location>
        <begin position="495"/>
        <end position="522"/>
    </location>
</feature>
<sequence>MSYRRDSRRESAWFILGNYGGGGGGGMNRRQNYGGGVGGGLNQVNPWQGGLVPGVNQLGLLVSHGQSTLLSQLSSPEAQLAMATNLLNRILSPQEQNSTPPSLLSLPINRNLAAFNDSRPRWNNNNSYADRRRDRQDRRPQPYNKSGSNRHQDGKPRFGSEKNSRFNSDKNASPNKSKKKDSTNDVKVKEEDKMNGDADEDKKAKRKEEDEDGDGKKKDDSKDDKAPATVKYAGIPQGLLACHVCHKNMWDATSFDKHVSGRRHQMMMEQQDETYKIKVELLRHEQRAAESQREMEIERLQRQGKKVFNNKRAYCTMCDLHFFGNLISHRKKDRHQRLKSFLHPKCRLCHKEFANRLEWDDHKLTASHLTKVADNRRNKHPGLKDDEIDFLDYDSLDENDDDLFNPIKEKKIDFDLTDIPTNIEDYDPEKSVGGILVTDVSGFLCRGCNKFLATKEEVDSHLHSYTHFKSFSQLVKAKVKIEKDKAKKDKPAKEGDDEEEEEEEEEEDYLVPDAEAEDDEHSESEKPSAGGDSEDTWKRRKRGSGANGKANGEEEEEEEVPKTPRTPRNKAVRGGARGGKARRGGGAK</sequence>
<dbReference type="InParanoid" id="A0A482WGA4"/>
<accession>A0A482WGA4</accession>
<feature type="compositionally biased region" description="Basic and acidic residues" evidence="1">
    <location>
        <begin position="483"/>
        <end position="494"/>
    </location>
</feature>
<feature type="compositionally biased region" description="Basic residues" evidence="1">
    <location>
        <begin position="579"/>
        <end position="588"/>
    </location>
</feature>
<comment type="caution">
    <text evidence="3">The sequence shown here is derived from an EMBL/GenBank/DDBJ whole genome shotgun (WGS) entry which is preliminary data.</text>
</comment>
<dbReference type="FunCoup" id="A0A482WGA4">
    <property type="interactions" value="508"/>
</dbReference>
<dbReference type="PANTHER" id="PTHR15491">
    <property type="match status" value="1"/>
</dbReference>
<dbReference type="SUPFAM" id="SSF57667">
    <property type="entry name" value="beta-beta-alpha zinc fingers"/>
    <property type="match status" value="1"/>
</dbReference>
<evidence type="ECO:0000313" key="3">
    <source>
        <dbReference type="EMBL" id="RZF32370.1"/>
    </source>
</evidence>
<protein>
    <recommendedName>
        <fullName evidence="2">C2H2-type domain-containing protein</fullName>
    </recommendedName>
</protein>
<dbReference type="EMBL" id="QKKF02037264">
    <property type="protein sequence ID" value="RZF32370.1"/>
    <property type="molecule type" value="Genomic_DNA"/>
</dbReference>
<dbReference type="InterPro" id="IPR003604">
    <property type="entry name" value="Matrin/U1-like-C_Znf_C2H2"/>
</dbReference>
<dbReference type="InterPro" id="IPR056345">
    <property type="entry name" value="Znf-C2H2_CIZ1"/>
</dbReference>
<dbReference type="OrthoDB" id="6378952at2759"/>
<organism evidence="3 4">
    <name type="scientific">Laodelphax striatellus</name>
    <name type="common">Small brown planthopper</name>
    <name type="synonym">Delphax striatella</name>
    <dbReference type="NCBI Taxonomy" id="195883"/>
    <lineage>
        <taxon>Eukaryota</taxon>
        <taxon>Metazoa</taxon>
        <taxon>Ecdysozoa</taxon>
        <taxon>Arthropoda</taxon>
        <taxon>Hexapoda</taxon>
        <taxon>Insecta</taxon>
        <taxon>Pterygota</taxon>
        <taxon>Neoptera</taxon>
        <taxon>Paraneoptera</taxon>
        <taxon>Hemiptera</taxon>
        <taxon>Auchenorrhyncha</taxon>
        <taxon>Fulgoroidea</taxon>
        <taxon>Delphacidae</taxon>
        <taxon>Criomorphinae</taxon>
        <taxon>Laodelphax</taxon>
    </lineage>
</organism>
<dbReference type="InterPro" id="IPR036236">
    <property type="entry name" value="Znf_C2H2_sf"/>
</dbReference>
<feature type="compositionally biased region" description="Basic and acidic residues" evidence="1">
    <location>
        <begin position="129"/>
        <end position="140"/>
    </location>
</feature>
<feature type="region of interest" description="Disordered" evidence="1">
    <location>
        <begin position="483"/>
        <end position="588"/>
    </location>
</feature>
<evidence type="ECO:0000259" key="2">
    <source>
        <dbReference type="PROSITE" id="PS00028"/>
    </source>
</evidence>
<feature type="compositionally biased region" description="Basic and acidic residues" evidence="1">
    <location>
        <begin position="180"/>
        <end position="226"/>
    </location>
</feature>
<dbReference type="GO" id="GO:0008270">
    <property type="term" value="F:zinc ion binding"/>
    <property type="evidence" value="ECO:0007669"/>
    <property type="project" value="InterPro"/>
</dbReference>
<name>A0A482WGA4_LAOST</name>
<gene>
    <name evidence="3" type="ORF">LSTR_LSTR001834</name>
</gene>
<feature type="domain" description="C2H2-type" evidence="2">
    <location>
        <begin position="346"/>
        <end position="368"/>
    </location>
</feature>
<dbReference type="GO" id="GO:0005634">
    <property type="term" value="C:nucleus"/>
    <property type="evidence" value="ECO:0007669"/>
    <property type="project" value="TreeGrafter"/>
</dbReference>
<dbReference type="Proteomes" id="UP000291343">
    <property type="component" value="Unassembled WGS sequence"/>
</dbReference>
<feature type="domain" description="C2H2-type" evidence="2">
    <location>
        <begin position="445"/>
        <end position="467"/>
    </location>
</feature>
<feature type="compositionally biased region" description="Basic and acidic residues" evidence="1">
    <location>
        <begin position="150"/>
        <end position="168"/>
    </location>
</feature>
<dbReference type="PANTHER" id="PTHR15491:SF9">
    <property type="entry name" value="CIP1-INTERACTING ZINC FINGER PROTEIN"/>
    <property type="match status" value="1"/>
</dbReference>
<keyword evidence="4" id="KW-1185">Reference proteome</keyword>
<dbReference type="SMART" id="SM00355">
    <property type="entry name" value="ZnF_C2H2"/>
    <property type="match status" value="3"/>
</dbReference>
<reference evidence="3 4" key="1">
    <citation type="journal article" date="2017" name="Gigascience">
        <title>Genome sequence of the small brown planthopper, Laodelphax striatellus.</title>
        <authorList>
            <person name="Zhu J."/>
            <person name="Jiang F."/>
            <person name="Wang X."/>
            <person name="Yang P."/>
            <person name="Bao Y."/>
            <person name="Zhao W."/>
            <person name="Wang W."/>
            <person name="Lu H."/>
            <person name="Wang Q."/>
            <person name="Cui N."/>
            <person name="Li J."/>
            <person name="Chen X."/>
            <person name="Luo L."/>
            <person name="Yu J."/>
            <person name="Kang L."/>
            <person name="Cui F."/>
        </authorList>
    </citation>
    <scope>NUCLEOTIDE SEQUENCE [LARGE SCALE GENOMIC DNA]</scope>
    <source>
        <strain evidence="3">Lst14</strain>
    </source>
</reference>
<dbReference type="SMART" id="SM00451">
    <property type="entry name" value="ZnF_U1"/>
    <property type="match status" value="3"/>
</dbReference>
<dbReference type="STRING" id="195883.A0A482WGA4"/>